<gene>
    <name evidence="3" type="ORF">AB6A68_07820</name>
</gene>
<keyword evidence="4" id="KW-1185">Reference proteome</keyword>
<dbReference type="EMBL" id="JBFSHR010000023">
    <property type="protein sequence ID" value="MEX6429745.1"/>
    <property type="molecule type" value="Genomic_DNA"/>
</dbReference>
<feature type="region of interest" description="Disordered" evidence="2">
    <location>
        <begin position="253"/>
        <end position="286"/>
    </location>
</feature>
<protein>
    <submittedName>
        <fullName evidence="3">Coiled-coil domain-containing protein</fullName>
    </submittedName>
</protein>
<dbReference type="Gene3D" id="2.70.70.10">
    <property type="entry name" value="Glucose Permease (Domain IIA)"/>
    <property type="match status" value="1"/>
</dbReference>
<comment type="caution">
    <text evidence="3">The sequence shown here is derived from an EMBL/GenBank/DDBJ whole genome shotgun (WGS) entry which is preliminary data.</text>
</comment>
<dbReference type="CDD" id="cd12797">
    <property type="entry name" value="M23_peptidase"/>
    <property type="match status" value="1"/>
</dbReference>
<evidence type="ECO:0000313" key="3">
    <source>
        <dbReference type="EMBL" id="MEX6429745.1"/>
    </source>
</evidence>
<proteinExistence type="predicted"/>
<dbReference type="Proteomes" id="UP001560267">
    <property type="component" value="Unassembled WGS sequence"/>
</dbReference>
<evidence type="ECO:0000256" key="2">
    <source>
        <dbReference type="SAM" id="MobiDB-lite"/>
    </source>
</evidence>
<reference evidence="3 4" key="1">
    <citation type="submission" date="2024-07" db="EMBL/GenBank/DDBJ databases">
        <title>Draft Genome Sequence of Ferrimicrobium acidiphilum Strain YE2023, Isolated from a Pulp of Bioleach Reactor.</title>
        <authorList>
            <person name="Elkina Y.A."/>
            <person name="Bulaeva A.G."/>
            <person name="Beletsky A.V."/>
            <person name="Mardanov A.V."/>
        </authorList>
    </citation>
    <scope>NUCLEOTIDE SEQUENCE [LARGE SCALE GENOMIC DNA]</scope>
    <source>
        <strain evidence="3 4">YE2023</strain>
    </source>
</reference>
<dbReference type="RefSeq" id="WP_298405357.1">
    <property type="nucleotide sequence ID" value="NZ_JBFSHR010000023.1"/>
</dbReference>
<accession>A0ABV3Y2W5</accession>
<dbReference type="Gene3D" id="6.10.250.3150">
    <property type="match status" value="1"/>
</dbReference>
<name>A0ABV3Y2W5_9ACTN</name>
<dbReference type="InterPro" id="IPR011055">
    <property type="entry name" value="Dup_hybrid_motif"/>
</dbReference>
<dbReference type="SUPFAM" id="SSF51261">
    <property type="entry name" value="Duplicated hybrid motif"/>
    <property type="match status" value="1"/>
</dbReference>
<organism evidence="3 4">
    <name type="scientific">Ferrimicrobium acidiphilum</name>
    <dbReference type="NCBI Taxonomy" id="121039"/>
    <lineage>
        <taxon>Bacteria</taxon>
        <taxon>Bacillati</taxon>
        <taxon>Actinomycetota</taxon>
        <taxon>Acidimicrobiia</taxon>
        <taxon>Acidimicrobiales</taxon>
        <taxon>Acidimicrobiaceae</taxon>
        <taxon>Ferrimicrobium</taxon>
    </lineage>
</organism>
<feature type="coiled-coil region" evidence="1">
    <location>
        <begin position="144"/>
        <end position="171"/>
    </location>
</feature>
<evidence type="ECO:0000313" key="4">
    <source>
        <dbReference type="Proteomes" id="UP001560267"/>
    </source>
</evidence>
<evidence type="ECO:0000256" key="1">
    <source>
        <dbReference type="SAM" id="Coils"/>
    </source>
</evidence>
<sequence length="448" mass="46219">MRNRLRRSAWQAIGGAALAVVVVSSSGSPEVHPQLASSVQSMKQEASALTQRIAALNSQVQSISAHYAAVEGQIRQLQGKESTVEATIAQKRRLLKKLHGEIVAEAVSLFAQAGTDSQVLSVLQDNPNASALAQEDITTASSTQEQAVNAYQAVQQQLTNQESQLRADQSQQASLLSLLSTQEAKAQSAQQQASTELSGVNSQIQQMVAAQLAAEEQARQAQIEAQQIAAEQAAAARQAAAQQAAAAAQQAAAQSQGSGASPQQQGSGASPQQQAPTPVAPSPAAVAPSGYANPLRAIGNLQVERVDQGVDYNGYGPIYAIGDGVVLSTFNGGWPGGTFIAYRLTNGPAAGSVVYAAEDINVDVSVGQSVTPNTVLGTLYNGPDGIETGWADGSALGETMAMSYGQFYGSNTTAFGYNFSQLLASLGAPGGVVQNSPTGSLPGGWPQW</sequence>
<keyword evidence="1" id="KW-0175">Coiled coil</keyword>